<name>J0K5M1_HELPX</name>
<dbReference type="AlphaFoldDB" id="J0K5M1"/>
<protein>
    <submittedName>
        <fullName evidence="1">Uncharacterized protein</fullName>
    </submittedName>
</protein>
<evidence type="ECO:0000313" key="1">
    <source>
        <dbReference type="EMBL" id="EJB45900.1"/>
    </source>
</evidence>
<dbReference type="PATRIC" id="fig|992034.3.peg.37"/>
<organism evidence="1 2">
    <name type="scientific">Helicobacter pylori Hp A-9</name>
    <dbReference type="NCBI Taxonomy" id="992034"/>
    <lineage>
        <taxon>Bacteria</taxon>
        <taxon>Pseudomonadati</taxon>
        <taxon>Campylobacterota</taxon>
        <taxon>Epsilonproteobacteria</taxon>
        <taxon>Campylobacterales</taxon>
        <taxon>Helicobacteraceae</taxon>
        <taxon>Helicobacter</taxon>
    </lineage>
</organism>
<evidence type="ECO:0000313" key="2">
    <source>
        <dbReference type="Proteomes" id="UP000005483"/>
    </source>
</evidence>
<dbReference type="Proteomes" id="UP000005483">
    <property type="component" value="Unassembled WGS sequence"/>
</dbReference>
<reference evidence="1 2" key="1">
    <citation type="submission" date="2012-04" db="EMBL/GenBank/DDBJ databases">
        <title>Genome sequence of Helicobacter pylori Hp A-9.</title>
        <authorList>
            <person name="Blanchard T.G."/>
            <person name="Czinn S.J."/>
            <person name="McCracken C."/>
            <person name="Abolude K."/>
            <person name="Maroo A."/>
            <person name="Santana-Cruz I."/>
            <person name="Tallon L.J."/>
            <person name="Ficke F.W.F."/>
        </authorList>
    </citation>
    <scope>NUCLEOTIDE SEQUENCE [LARGE SCALE GENOMIC DNA]</scope>
    <source>
        <strain evidence="1 2">Hp A-9</strain>
    </source>
</reference>
<dbReference type="EMBL" id="AKOC01000001">
    <property type="protein sequence ID" value="EJB45900.1"/>
    <property type="molecule type" value="Genomic_DNA"/>
</dbReference>
<accession>J0K5M1</accession>
<proteinExistence type="predicted"/>
<gene>
    <name evidence="1" type="ORF">HPHPA9_0036</name>
</gene>
<sequence>MFFINKHYSGNNQRIGVLKHEIYRTKSVGLLSLSLFRILSIVLDK</sequence>
<comment type="caution">
    <text evidence="1">The sequence shown here is derived from an EMBL/GenBank/DDBJ whole genome shotgun (WGS) entry which is preliminary data.</text>
</comment>